<keyword evidence="2" id="KW-0804">Transcription</keyword>
<geneLocation type="chloroplast" evidence="5"/>
<dbReference type="Gene3D" id="3.30.1360.10">
    <property type="entry name" value="RNA polymerase, RBP11-like subunit"/>
    <property type="match status" value="2"/>
</dbReference>
<dbReference type="InterPro" id="IPR036643">
    <property type="entry name" value="RNApol_insert_sf"/>
</dbReference>
<dbReference type="Pfam" id="PF01000">
    <property type="entry name" value="RNA_pol_A_bac"/>
    <property type="match status" value="1"/>
</dbReference>
<evidence type="ECO:0000256" key="3">
    <source>
        <dbReference type="ARBA" id="ARBA00031776"/>
    </source>
</evidence>
<keyword evidence="1 5" id="KW-0240">DNA-directed RNA polymerase</keyword>
<evidence type="ECO:0000256" key="1">
    <source>
        <dbReference type="ARBA" id="ARBA00022478"/>
    </source>
</evidence>
<dbReference type="GO" id="GO:0000428">
    <property type="term" value="C:DNA-directed RNA polymerase complex"/>
    <property type="evidence" value="ECO:0007669"/>
    <property type="project" value="UniProtKB-KW"/>
</dbReference>
<sequence length="534" mass="63413">MKYTLISCIDSKIVNPTTFYGRFELGPWSSGQALTIANTLRRGLLSELPGTAITFVKIIGTSHEYDTLPGMRECILDILLNIKQITLKSEFKFFSPQIGFLNVKGPGIIRARDLKLPFFIKSIDPDQYIATLNHKGQLNIKFLIHSGKKYLTHTPSSKNYSKLVELLEKQKPINLLSNKKNIFLFNKYKKWKKQRELNKKQFLSNSNILTNSLIKKKKYNLINYIFDNKLKSVEFDKLMYNNKNNYNDFEKINKIGFNKIGYFPIDAIFSPIKKVNYKIEVKNSITKKETIFLEIWTNGTIDPRSAIHKTVKILIKLFLPLQQFKINFFNQYKTKLYFNKFNFLYFNKKIIKLTNCYFYKKKIDLVSTKKNILLNHFIKFKNINVIFSYKNSNFLNNFFYFYIINKNKKNYLKNYYILNKKSKKYDLVLSNKLKNINLNFKNYKTKTNLEKIYINKNLKVNILEFDILNLELTSRLYFILKKININKIGDLISFKSTFLYTFNEKIFNLEKIKKYDIFELKQSLKKYGIIINNN</sequence>
<feature type="domain" description="DNA-directed RNA polymerase RpoA/D/Rpb3-type" evidence="4">
    <location>
        <begin position="20"/>
        <end position="324"/>
    </location>
</feature>
<evidence type="ECO:0000259" key="4">
    <source>
        <dbReference type="SMART" id="SM00662"/>
    </source>
</evidence>
<dbReference type="SUPFAM" id="SSF47789">
    <property type="entry name" value="C-terminal domain of RNA polymerase alpha subunit"/>
    <property type="match status" value="1"/>
</dbReference>
<dbReference type="InterPro" id="IPR011263">
    <property type="entry name" value="DNA-dir_RNA_pol_RpoA/D/Rpb3"/>
</dbReference>
<evidence type="ECO:0000313" key="5">
    <source>
        <dbReference type="EMBL" id="QOK35449.1"/>
    </source>
</evidence>
<evidence type="ECO:0000256" key="2">
    <source>
        <dbReference type="ARBA" id="ARBA00023163"/>
    </source>
</evidence>
<dbReference type="GO" id="GO:0046983">
    <property type="term" value="F:protein dimerization activity"/>
    <property type="evidence" value="ECO:0007669"/>
    <property type="project" value="InterPro"/>
</dbReference>
<dbReference type="GO" id="GO:0006351">
    <property type="term" value="P:DNA-templated transcription"/>
    <property type="evidence" value="ECO:0007669"/>
    <property type="project" value="InterPro"/>
</dbReference>
<dbReference type="AlphaFoldDB" id="A0A7L9K1H4"/>
<dbReference type="InterPro" id="IPR011262">
    <property type="entry name" value="DNA-dir_RNA_pol_insert"/>
</dbReference>
<dbReference type="GO" id="GO:0003899">
    <property type="term" value="F:DNA-directed RNA polymerase activity"/>
    <property type="evidence" value="ECO:0007669"/>
    <property type="project" value="InterPro"/>
</dbReference>
<dbReference type="Gene3D" id="1.10.150.20">
    <property type="entry name" value="5' to 3' exonuclease, C-terminal subdomain"/>
    <property type="match status" value="1"/>
</dbReference>
<dbReference type="SMART" id="SM00662">
    <property type="entry name" value="RPOLD"/>
    <property type="match status" value="1"/>
</dbReference>
<dbReference type="SUPFAM" id="SSF55257">
    <property type="entry name" value="RBP11-like subunits of RNA polymerase"/>
    <property type="match status" value="1"/>
</dbReference>
<dbReference type="EMBL" id="MT179351">
    <property type="protein sequence ID" value="QOK35449.1"/>
    <property type="molecule type" value="Genomic_DNA"/>
</dbReference>
<gene>
    <name evidence="5" type="primary">rpoA</name>
</gene>
<keyword evidence="5" id="KW-0934">Plastid</keyword>
<keyword evidence="5" id="KW-0150">Chloroplast</keyword>
<dbReference type="SUPFAM" id="SSF56553">
    <property type="entry name" value="Insert subdomain of RNA polymerase alpha subunit"/>
    <property type="match status" value="1"/>
</dbReference>
<dbReference type="InterPro" id="IPR036603">
    <property type="entry name" value="RBP11-like"/>
</dbReference>
<name>A0A7L9K1H4_9CHLO</name>
<reference evidence="5" key="1">
    <citation type="journal article" date="2021" name="J.">
        <title>Foliose Ulva Species Show Considerable Inter-Specific Genetic Diversity, Low Intra-Specific Genetic Variation, and the Rare Occurrence of Inter-Specific Hybrids in the Wild.</title>
        <authorList>
            <person name="Fort A."/>
            <person name="McHale M."/>
            <person name="Cascella K."/>
            <person name="Potin P."/>
            <person name="Usadel B."/>
            <person name="Guiry M.D."/>
            <person name="Sulpice R."/>
        </authorList>
    </citation>
    <scope>NUCLEOTIDE SEQUENCE</scope>
    <source>
        <strain evidence="5">U35</strain>
    </source>
</reference>
<accession>A0A7L9K1H4</accession>
<proteinExistence type="predicted"/>
<organism evidence="5">
    <name type="scientific">Ulva laetevirens</name>
    <dbReference type="NCBI Taxonomy" id="585852"/>
    <lineage>
        <taxon>Eukaryota</taxon>
        <taxon>Viridiplantae</taxon>
        <taxon>Chlorophyta</taxon>
        <taxon>core chlorophytes</taxon>
        <taxon>Ulvophyceae</taxon>
        <taxon>OUU clade</taxon>
        <taxon>Ulvales</taxon>
        <taxon>Ulvaceae</taxon>
        <taxon>Ulva</taxon>
    </lineage>
</organism>
<dbReference type="Gene3D" id="2.170.120.12">
    <property type="entry name" value="DNA-directed RNA polymerase, insert domain"/>
    <property type="match status" value="1"/>
</dbReference>
<dbReference type="Pfam" id="PF01193">
    <property type="entry name" value="RNA_pol_L"/>
    <property type="match status" value="1"/>
</dbReference>
<protein>
    <recommendedName>
        <fullName evidence="3">Plastid-encoded RNA polymerase subunit alpha</fullName>
    </recommendedName>
</protein>
<dbReference type="CDD" id="cd06928">
    <property type="entry name" value="RNAP_alpha_NTD"/>
    <property type="match status" value="1"/>
</dbReference>